<dbReference type="InterPro" id="IPR001810">
    <property type="entry name" value="F-box_dom"/>
</dbReference>
<evidence type="ECO:0000313" key="3">
    <source>
        <dbReference type="Proteomes" id="UP000281549"/>
    </source>
</evidence>
<name>A0A4P9YAP7_ROZAC</name>
<dbReference type="SUPFAM" id="SSF81383">
    <property type="entry name" value="F-box domain"/>
    <property type="match status" value="1"/>
</dbReference>
<sequence>MGSKVQFLREVKSGLTRPLWKMHYPNEIWLVILSQLSLNDVKEMSRTSRQIRSLCFDLILHQAPEFISSWKCPYVIQYLIKHICGKMLTKDMCSDILNKIGYIKRFVSFINFMKQNDLSQNAANYAFQFACQYGLLHILQCMVMKISCKRKLCSVEDEDIKPEPLADRNFPIGLSLRNGQSKPFKYYLTKSGVDPSADDNYAIQHASEYGHADT</sequence>
<gene>
    <name evidence="2" type="ORF">ROZALSC1DRAFT_25894</name>
</gene>
<feature type="non-terminal residue" evidence="2">
    <location>
        <position position="214"/>
    </location>
</feature>
<dbReference type="Proteomes" id="UP000281549">
    <property type="component" value="Unassembled WGS sequence"/>
</dbReference>
<evidence type="ECO:0000313" key="2">
    <source>
        <dbReference type="EMBL" id="RKP15912.1"/>
    </source>
</evidence>
<dbReference type="EMBL" id="ML007370">
    <property type="protein sequence ID" value="RKP15912.1"/>
    <property type="molecule type" value="Genomic_DNA"/>
</dbReference>
<reference evidence="3" key="1">
    <citation type="journal article" date="2018" name="Nat. Microbiol.">
        <title>Leveraging single-cell genomics to expand the fungal tree of life.</title>
        <authorList>
            <person name="Ahrendt S.R."/>
            <person name="Quandt C.A."/>
            <person name="Ciobanu D."/>
            <person name="Clum A."/>
            <person name="Salamov A."/>
            <person name="Andreopoulos B."/>
            <person name="Cheng J.F."/>
            <person name="Woyke T."/>
            <person name="Pelin A."/>
            <person name="Henrissat B."/>
            <person name="Reynolds N.K."/>
            <person name="Benny G.L."/>
            <person name="Smith M.E."/>
            <person name="James T.Y."/>
            <person name="Grigoriev I.V."/>
        </authorList>
    </citation>
    <scope>NUCLEOTIDE SEQUENCE [LARGE SCALE GENOMIC DNA]</scope>
    <source>
        <strain evidence="3">CSF55</strain>
    </source>
</reference>
<dbReference type="InterPro" id="IPR036047">
    <property type="entry name" value="F-box-like_dom_sf"/>
</dbReference>
<proteinExistence type="predicted"/>
<feature type="domain" description="F-box" evidence="1">
    <location>
        <begin position="25"/>
        <end position="60"/>
    </location>
</feature>
<dbReference type="Pfam" id="PF00646">
    <property type="entry name" value="F-box"/>
    <property type="match status" value="1"/>
</dbReference>
<dbReference type="AlphaFoldDB" id="A0A4P9YAP7"/>
<organism evidence="2 3">
    <name type="scientific">Rozella allomycis (strain CSF55)</name>
    <dbReference type="NCBI Taxonomy" id="988480"/>
    <lineage>
        <taxon>Eukaryota</taxon>
        <taxon>Fungi</taxon>
        <taxon>Fungi incertae sedis</taxon>
        <taxon>Cryptomycota</taxon>
        <taxon>Cryptomycota incertae sedis</taxon>
        <taxon>Rozella</taxon>
    </lineage>
</organism>
<dbReference type="CDD" id="cd09917">
    <property type="entry name" value="F-box_SF"/>
    <property type="match status" value="1"/>
</dbReference>
<accession>A0A4P9YAP7</accession>
<evidence type="ECO:0000259" key="1">
    <source>
        <dbReference type="Pfam" id="PF00646"/>
    </source>
</evidence>
<protein>
    <recommendedName>
        <fullName evidence="1">F-box domain-containing protein</fullName>
    </recommendedName>
</protein>